<feature type="non-terminal residue" evidence="1">
    <location>
        <position position="1"/>
    </location>
</feature>
<evidence type="ECO:0000313" key="1">
    <source>
        <dbReference type="EMBL" id="GAG11116.1"/>
    </source>
</evidence>
<protein>
    <submittedName>
        <fullName evidence="1">Uncharacterized protein</fullName>
    </submittedName>
</protein>
<dbReference type="AlphaFoldDB" id="X0WEK0"/>
<name>X0WEK0_9ZZZZ</name>
<organism evidence="1">
    <name type="scientific">marine sediment metagenome</name>
    <dbReference type="NCBI Taxonomy" id="412755"/>
    <lineage>
        <taxon>unclassified sequences</taxon>
        <taxon>metagenomes</taxon>
        <taxon>ecological metagenomes</taxon>
    </lineage>
</organism>
<proteinExistence type="predicted"/>
<comment type="caution">
    <text evidence="1">The sequence shown here is derived from an EMBL/GenBank/DDBJ whole genome shotgun (WGS) entry which is preliminary data.</text>
</comment>
<accession>X0WEK0</accession>
<reference evidence="1" key="1">
    <citation type="journal article" date="2014" name="Front. Microbiol.">
        <title>High frequency of phylogenetically diverse reductive dehalogenase-homologous genes in deep subseafloor sedimentary metagenomes.</title>
        <authorList>
            <person name="Kawai M."/>
            <person name="Futagami T."/>
            <person name="Toyoda A."/>
            <person name="Takaki Y."/>
            <person name="Nishi S."/>
            <person name="Hori S."/>
            <person name="Arai W."/>
            <person name="Tsubouchi T."/>
            <person name="Morono Y."/>
            <person name="Uchiyama I."/>
            <person name="Ito T."/>
            <person name="Fujiyama A."/>
            <person name="Inagaki F."/>
            <person name="Takami H."/>
        </authorList>
    </citation>
    <scope>NUCLEOTIDE SEQUENCE</scope>
    <source>
        <strain evidence="1">Expedition CK06-06</strain>
    </source>
</reference>
<dbReference type="EMBL" id="BARS01020763">
    <property type="protein sequence ID" value="GAG11116.1"/>
    <property type="molecule type" value="Genomic_DNA"/>
</dbReference>
<gene>
    <name evidence="1" type="ORF">S01H1_33441</name>
</gene>
<sequence>TVGFFIAKNQHGIVLATDLYAKAEDGAAGKLFIPKGMIYKMYELFTRVKKD</sequence>